<feature type="transmembrane region" description="Helical" evidence="1">
    <location>
        <begin position="93"/>
        <end position="116"/>
    </location>
</feature>
<proteinExistence type="predicted"/>
<comment type="caution">
    <text evidence="2">The sequence shown here is derived from an EMBL/GenBank/DDBJ whole genome shotgun (WGS) entry which is preliminary data.</text>
</comment>
<dbReference type="Proteomes" id="UP000275408">
    <property type="component" value="Unassembled WGS sequence"/>
</dbReference>
<feature type="transmembrane region" description="Helical" evidence="1">
    <location>
        <begin position="178"/>
        <end position="201"/>
    </location>
</feature>
<keyword evidence="1" id="KW-0472">Membrane</keyword>
<sequence length="280" mass="31936">MLRTAGYFQVSLVVLRFLLNFLNFATAAVCLYHSTPTENCKVRNQTKIILGQQEISNTVNTVGALLEDGNSLLLLLMIVFWKTFKVRRYFGAVIRVGHFWVWCLFCITNTLSILYVDVVHGKDRMGNVNVTAIALIIEMLLLTFLASAINFISHRTYVAWIESRFWGQTNTQRVLKPLFRLVLSAYFFRNLGLFLYDTALVSMSISLLKGGRVEGAHDWDSLLLLLGAAFRASFTKFFFQKMFKEQKLPKVCEDETDPALLRDQLGGYRVINAAVEFNTT</sequence>
<keyword evidence="1" id="KW-1133">Transmembrane helix</keyword>
<evidence type="ECO:0000313" key="3">
    <source>
        <dbReference type="Proteomes" id="UP000275408"/>
    </source>
</evidence>
<name>A0A3M6TNM8_POCDA</name>
<keyword evidence="1" id="KW-0812">Transmembrane</keyword>
<evidence type="ECO:0000256" key="1">
    <source>
        <dbReference type="SAM" id="Phobius"/>
    </source>
</evidence>
<dbReference type="OrthoDB" id="5963083at2759"/>
<evidence type="ECO:0000313" key="2">
    <source>
        <dbReference type="EMBL" id="RMX43025.1"/>
    </source>
</evidence>
<dbReference type="OMA" id="AINFISH"/>
<keyword evidence="3" id="KW-1185">Reference proteome</keyword>
<organism evidence="2 3">
    <name type="scientific">Pocillopora damicornis</name>
    <name type="common">Cauliflower coral</name>
    <name type="synonym">Millepora damicornis</name>
    <dbReference type="NCBI Taxonomy" id="46731"/>
    <lineage>
        <taxon>Eukaryota</taxon>
        <taxon>Metazoa</taxon>
        <taxon>Cnidaria</taxon>
        <taxon>Anthozoa</taxon>
        <taxon>Hexacorallia</taxon>
        <taxon>Scleractinia</taxon>
        <taxon>Astrocoeniina</taxon>
        <taxon>Pocilloporidae</taxon>
        <taxon>Pocillopora</taxon>
    </lineage>
</organism>
<protein>
    <submittedName>
        <fullName evidence="2">Uncharacterized protein</fullName>
    </submittedName>
</protein>
<accession>A0A3M6TNM8</accession>
<feature type="transmembrane region" description="Helical" evidence="1">
    <location>
        <begin position="12"/>
        <end position="34"/>
    </location>
</feature>
<gene>
    <name evidence="2" type="ORF">pdam_00001812</name>
</gene>
<feature type="transmembrane region" description="Helical" evidence="1">
    <location>
        <begin position="221"/>
        <end position="239"/>
    </location>
</feature>
<reference evidence="2 3" key="1">
    <citation type="journal article" date="2018" name="Sci. Rep.">
        <title>Comparative analysis of the Pocillopora damicornis genome highlights role of immune system in coral evolution.</title>
        <authorList>
            <person name="Cunning R."/>
            <person name="Bay R.A."/>
            <person name="Gillette P."/>
            <person name="Baker A.C."/>
            <person name="Traylor-Knowles N."/>
        </authorList>
    </citation>
    <scope>NUCLEOTIDE SEQUENCE [LARGE SCALE GENOMIC DNA]</scope>
    <source>
        <strain evidence="2">RSMAS</strain>
        <tissue evidence="2">Whole animal</tissue>
    </source>
</reference>
<feature type="transmembrane region" description="Helical" evidence="1">
    <location>
        <begin position="128"/>
        <end position="152"/>
    </location>
</feature>
<feature type="transmembrane region" description="Helical" evidence="1">
    <location>
        <begin position="62"/>
        <end position="81"/>
    </location>
</feature>
<dbReference type="EMBL" id="RCHS01003247">
    <property type="protein sequence ID" value="RMX43025.1"/>
    <property type="molecule type" value="Genomic_DNA"/>
</dbReference>
<dbReference type="AlphaFoldDB" id="A0A3M6TNM8"/>